<protein>
    <submittedName>
        <fullName evidence="16">Glutamate receptor ionotropic, kainate glr-3-like isoform X2</fullName>
    </submittedName>
</protein>
<evidence type="ECO:0000256" key="8">
    <source>
        <dbReference type="ARBA" id="ARBA00023170"/>
    </source>
</evidence>
<evidence type="ECO:0000256" key="7">
    <source>
        <dbReference type="ARBA" id="ARBA00023136"/>
    </source>
</evidence>
<feature type="transmembrane region" description="Helical" evidence="12">
    <location>
        <begin position="513"/>
        <end position="533"/>
    </location>
</feature>
<keyword evidence="2" id="KW-0813">Transport</keyword>
<evidence type="ECO:0000256" key="2">
    <source>
        <dbReference type="ARBA" id="ARBA00022448"/>
    </source>
</evidence>
<organism evidence="15 16">
    <name type="scientific">Biomphalaria glabrata</name>
    <name type="common">Bloodfluke planorb</name>
    <name type="synonym">Freshwater snail</name>
    <dbReference type="NCBI Taxonomy" id="6526"/>
    <lineage>
        <taxon>Eukaryota</taxon>
        <taxon>Metazoa</taxon>
        <taxon>Spiralia</taxon>
        <taxon>Lophotrochozoa</taxon>
        <taxon>Mollusca</taxon>
        <taxon>Gastropoda</taxon>
        <taxon>Heterobranchia</taxon>
        <taxon>Euthyneura</taxon>
        <taxon>Panpulmonata</taxon>
        <taxon>Hygrophila</taxon>
        <taxon>Lymnaeoidea</taxon>
        <taxon>Planorbidae</taxon>
        <taxon>Biomphalaria</taxon>
    </lineage>
</organism>
<keyword evidence="11" id="KW-0407">Ion channel</keyword>
<evidence type="ECO:0000256" key="5">
    <source>
        <dbReference type="ARBA" id="ARBA00022989"/>
    </source>
</evidence>
<dbReference type="InterPro" id="IPR019594">
    <property type="entry name" value="Glu/Gly-bd"/>
</dbReference>
<dbReference type="Pfam" id="PF00060">
    <property type="entry name" value="Lig_chan"/>
    <property type="match status" value="1"/>
</dbReference>
<dbReference type="SMART" id="SM00079">
    <property type="entry name" value="PBPe"/>
    <property type="match status" value="1"/>
</dbReference>
<evidence type="ECO:0000256" key="11">
    <source>
        <dbReference type="ARBA" id="ARBA00023303"/>
    </source>
</evidence>
<keyword evidence="5 12" id="KW-1133">Transmembrane helix</keyword>
<evidence type="ECO:0000313" key="16">
    <source>
        <dbReference type="RefSeq" id="XP_055878973.1"/>
    </source>
</evidence>
<keyword evidence="10" id="KW-1071">Ligand-gated ion channel</keyword>
<dbReference type="SMART" id="SM00918">
    <property type="entry name" value="Lig_chan-Glu_bd"/>
    <property type="match status" value="1"/>
</dbReference>
<sequence>MKPTKYCKPKNIRYVCVAQNRASVMLLWISVITADFVPPYDQWFHVNKCFPPSQQDNIPQWSMLNIEQGYNDNSEWLLVHDSCFRRAYNDSYFGGENLIDYPNGFRVLYASLQGLNWTRVIIVYEARFDPYIDAISSSRQILVTLFRIGDKGLNTTSSHQGEEPNVPTWRSSLTIGLIVDSLYQLVKQESKLNILVICSDECLGHVLMEANKEDQAQEASKELQMRSRWLLFMTSSNDIERVTSVVLNVTRVDSVALLQSLNDNLTYFYSLPESAMAKITSLYYGNGSRYLADVAIVTSHLDIVQLGEDTVFPNVKFHLNQRLLKVVIAEWPPFIIKDKTGSYSGFCMDILRYLETRLNFTSILVDSTSQGWGREVNGSFSGMIGQLQQKQVDIMMAPVTIDAERAHVMDFTFPFFIDYTTVVLKKADPYDTKWLTLIEPFTWQVHVTIFISLLCFTALVTLLERLNPYYKYRQCPSPFRGYIDCLWYTYGALINQGGEYLPKSLTARTLLSCWWLFTLVISSTYSGNLFAFLTVSKETPPFDTLRAMLEHKDFKWGLVGETILERLFMNSNDSIQRAVWEKVQQFNQSDSTVLSLDMNDHLSKVQRGHYAYISDKSVADFLVDKQCNLVKIKENFFRVQYAIGLVNQSAYTQLFSAEILLLSEFGLLNIWIKKWWPEQSVCKGQIVTEAAAISILDIQSVFYLLLVGICISGCVLCFEHWMTLHCNSIAEILFVNDNQNKAT</sequence>
<evidence type="ECO:0000259" key="14">
    <source>
        <dbReference type="SMART" id="SM00918"/>
    </source>
</evidence>
<reference evidence="16" key="1">
    <citation type="submission" date="2025-08" db="UniProtKB">
        <authorList>
            <consortium name="RefSeq"/>
        </authorList>
    </citation>
    <scope>IDENTIFICATION</scope>
</reference>
<feature type="domain" description="Ionotropic glutamate receptor C-terminal" evidence="13">
    <location>
        <begin position="323"/>
        <end position="678"/>
    </location>
</feature>
<evidence type="ECO:0000259" key="13">
    <source>
        <dbReference type="SMART" id="SM00079"/>
    </source>
</evidence>
<dbReference type="InterPro" id="IPR052192">
    <property type="entry name" value="Insect_Ionotropic_Sensory_Rcpt"/>
</dbReference>
<keyword evidence="4 12" id="KW-0812">Transmembrane</keyword>
<dbReference type="FunFam" id="1.10.287.70:FF:000143">
    <property type="entry name" value="Probable glutamate receptor"/>
    <property type="match status" value="1"/>
</dbReference>
<dbReference type="Gene3D" id="1.10.287.70">
    <property type="match status" value="1"/>
</dbReference>
<evidence type="ECO:0000256" key="4">
    <source>
        <dbReference type="ARBA" id="ARBA00022692"/>
    </source>
</evidence>
<keyword evidence="9" id="KW-0325">Glycoprotein</keyword>
<proteinExistence type="predicted"/>
<dbReference type="GeneID" id="106059179"/>
<dbReference type="Proteomes" id="UP001165740">
    <property type="component" value="Chromosome 3"/>
</dbReference>
<keyword evidence="7 12" id="KW-0472">Membrane</keyword>
<dbReference type="OMA" id="WHFIDSK"/>
<dbReference type="SUPFAM" id="SSF81324">
    <property type="entry name" value="Voltage-gated potassium channels"/>
    <property type="match status" value="1"/>
</dbReference>
<evidence type="ECO:0000256" key="10">
    <source>
        <dbReference type="ARBA" id="ARBA00023286"/>
    </source>
</evidence>
<dbReference type="GO" id="GO:0050906">
    <property type="term" value="P:detection of stimulus involved in sensory perception"/>
    <property type="evidence" value="ECO:0007669"/>
    <property type="project" value="UniProtKB-ARBA"/>
</dbReference>
<dbReference type="Gene3D" id="3.40.190.10">
    <property type="entry name" value="Periplasmic binding protein-like II"/>
    <property type="match status" value="1"/>
</dbReference>
<keyword evidence="3" id="KW-1003">Cell membrane</keyword>
<evidence type="ECO:0000256" key="1">
    <source>
        <dbReference type="ARBA" id="ARBA00004651"/>
    </source>
</evidence>
<dbReference type="PANTHER" id="PTHR42643:SF24">
    <property type="entry name" value="IONOTROPIC RECEPTOR 60A"/>
    <property type="match status" value="1"/>
</dbReference>
<evidence type="ECO:0000256" key="9">
    <source>
        <dbReference type="ARBA" id="ARBA00023180"/>
    </source>
</evidence>
<dbReference type="RefSeq" id="XP_055878973.1">
    <property type="nucleotide sequence ID" value="XM_056022998.1"/>
</dbReference>
<name>A0A9W2ZVQ2_BIOGL</name>
<dbReference type="AlphaFoldDB" id="A0A9W2ZVQ2"/>
<dbReference type="SUPFAM" id="SSF53850">
    <property type="entry name" value="Periplasmic binding protein-like II"/>
    <property type="match status" value="1"/>
</dbReference>
<dbReference type="Pfam" id="PF10613">
    <property type="entry name" value="Lig_chan-Glu_bd"/>
    <property type="match status" value="1"/>
</dbReference>
<dbReference type="GO" id="GO:0005886">
    <property type="term" value="C:plasma membrane"/>
    <property type="evidence" value="ECO:0007669"/>
    <property type="project" value="UniProtKB-SubCell"/>
</dbReference>
<gene>
    <name evidence="16" type="primary">LOC106059179</name>
</gene>
<keyword evidence="15" id="KW-1185">Reference proteome</keyword>
<keyword evidence="8" id="KW-0675">Receptor</keyword>
<evidence type="ECO:0000313" key="15">
    <source>
        <dbReference type="Proteomes" id="UP001165740"/>
    </source>
</evidence>
<evidence type="ECO:0000256" key="3">
    <source>
        <dbReference type="ARBA" id="ARBA00022475"/>
    </source>
</evidence>
<dbReference type="OrthoDB" id="9997229at2759"/>
<dbReference type="GO" id="GO:0015276">
    <property type="term" value="F:ligand-gated monoatomic ion channel activity"/>
    <property type="evidence" value="ECO:0007669"/>
    <property type="project" value="InterPro"/>
</dbReference>
<dbReference type="InterPro" id="IPR001320">
    <property type="entry name" value="Iontro_rcpt_C"/>
</dbReference>
<evidence type="ECO:0000256" key="12">
    <source>
        <dbReference type="SAM" id="Phobius"/>
    </source>
</evidence>
<accession>A0A9W2ZVQ2</accession>
<feature type="domain" description="Ionotropic glutamate receptor L-glutamate and glycine-binding" evidence="14">
    <location>
        <begin position="333"/>
        <end position="389"/>
    </location>
</feature>
<dbReference type="PANTHER" id="PTHR42643">
    <property type="entry name" value="IONOTROPIC RECEPTOR 20A-RELATED"/>
    <property type="match status" value="1"/>
</dbReference>
<comment type="subcellular location">
    <subcellularLocation>
        <location evidence="1">Cell membrane</location>
        <topology evidence="1">Multi-pass membrane protein</topology>
    </subcellularLocation>
</comment>
<keyword evidence="6" id="KW-0406">Ion transport</keyword>
<feature type="transmembrane region" description="Helical" evidence="12">
    <location>
        <begin position="443"/>
        <end position="463"/>
    </location>
</feature>
<evidence type="ECO:0000256" key="6">
    <source>
        <dbReference type="ARBA" id="ARBA00023065"/>
    </source>
</evidence>